<sequence>MNTHYQKVTAKKKESTFFHLYIFLFIMQSSIDKKNINIEAIIYGSTDPPVSTTIPSSLKGYDIKNFLTFSHSMKVPLDSCIIVKVAQNRRKTHFSFHIVEDDKDFSKFANRTHIQVIIFPKSIRLRIHCADGRVSTRDYSAKTQAQEIVKTVCRDFFKLTHDIAYALYGDRDNLLDPIPPTKSILEYNPFLTDVWLLRRFWIKADRTLKEESDIHFNYSHARSIVFSQDFEYRNYNWEEMVALSLTIEYGSYEKTKVLLRKEKKETRAQRKEEKKKEKRRKKKMGNSPAENLGIISPMDNASLEYTHFPKWMMDDKKLRKKKHEIVEKVKKYESTGIVELKSMFIKCCLKNQFFGALKFSIKCTAPESTSAPSDFILSFTETKLYLLDIDDQSEVFSIDLPLVRRWKPINLGKITLYYYKSTSAKILSEWEIQSPNAFYILDYFTSLVNFVKQQDIIEQKGKRVTTSKVGKTEAILKTNPTLIETIIDNPDFDQFSDEDDKGPIGLTGEVLKRFDPPNKQLPDFLDWKKLRSENEEMTMLEELKGIFTDEETPKIDLKPYSISQHDDIIESGCELLRSIILQESISPIADATSWIQNNLPENMLTQSVIGWQLQGPSENTNDTIGTISRCIMYVFKSELSPLDSFVALNFTRSILMHYARQQWKEFDFVDMAEQVDENLGDVLKPVFNITRRLIYPLSTLVLEVSSDLLPDAHSLLYINESIAMALMLCSVAIAYALCDAGIAKDLLLPILQNLSSVPTYDPISAYELSDALVPILNSISSNEATQKALLSQRHTSNVDINSILNCILELYQFTHYMTSPVAVFCISRSPRVLTPPELPSNIPEASHIYQIARESALALWNFSDGRCSAMAQELSLAATNFFFVFIESTKDLSLSNQISKVFKILLQCLERTNDVFIQNPNILDFLNVNDPVHSILLKLMDSAEDKRANLSLLALDSVSQKHRIAVLEDSGQRIIKELKNLPETCDETIIHQVSDSFRIFATMVLSLSKESQAVNKHRKDLIDFGNDLVNIMKEENIDLEERNLQIPGLINRLRGFVNLGKSFNEFSHVSLNTKRIDMLTIDTKAVIETNQNRTSSFYELPVSLTPPDISGVTDSLSKLSIQIKRFKYEYDTDISLY</sequence>
<reference evidence="2" key="1">
    <citation type="submission" date="2016-10" db="EMBL/GenBank/DDBJ databases">
        <authorList>
            <person name="Benchimol M."/>
            <person name="Almeida L.G."/>
            <person name="Vasconcelos A.T."/>
            <person name="Perreira-Neves A."/>
            <person name="Rosa I.A."/>
            <person name="Tasca T."/>
            <person name="Bogo M.R."/>
            <person name="de Souza W."/>
        </authorList>
    </citation>
    <scope>NUCLEOTIDE SEQUENCE [LARGE SCALE GENOMIC DNA]</scope>
    <source>
        <strain evidence="2">K</strain>
    </source>
</reference>
<evidence type="ECO:0000313" key="3">
    <source>
        <dbReference type="Proteomes" id="UP000179807"/>
    </source>
</evidence>
<feature type="region of interest" description="Disordered" evidence="1">
    <location>
        <begin position="263"/>
        <end position="293"/>
    </location>
</feature>
<gene>
    <name evidence="2" type="ORF">TRFO_07972</name>
</gene>
<dbReference type="AlphaFoldDB" id="A0A1J4JSR6"/>
<dbReference type="GeneID" id="94828717"/>
<evidence type="ECO:0000256" key="1">
    <source>
        <dbReference type="SAM" id="MobiDB-lite"/>
    </source>
</evidence>
<dbReference type="RefSeq" id="XP_068353445.1">
    <property type="nucleotide sequence ID" value="XM_068494013.1"/>
</dbReference>
<proteinExistence type="predicted"/>
<organism evidence="2 3">
    <name type="scientific">Tritrichomonas foetus</name>
    <dbReference type="NCBI Taxonomy" id="1144522"/>
    <lineage>
        <taxon>Eukaryota</taxon>
        <taxon>Metamonada</taxon>
        <taxon>Parabasalia</taxon>
        <taxon>Tritrichomonadida</taxon>
        <taxon>Tritrichomonadidae</taxon>
        <taxon>Tritrichomonas</taxon>
    </lineage>
</organism>
<comment type="caution">
    <text evidence="2">The sequence shown here is derived from an EMBL/GenBank/DDBJ whole genome shotgun (WGS) entry which is preliminary data.</text>
</comment>
<dbReference type="OrthoDB" id="10657741at2759"/>
<feature type="compositionally biased region" description="Basic and acidic residues" evidence="1">
    <location>
        <begin position="263"/>
        <end position="275"/>
    </location>
</feature>
<accession>A0A1J4JSR6</accession>
<name>A0A1J4JSR6_9EUKA</name>
<dbReference type="EMBL" id="MLAK01000960">
    <property type="protein sequence ID" value="OHT00309.1"/>
    <property type="molecule type" value="Genomic_DNA"/>
</dbReference>
<keyword evidence="3" id="KW-1185">Reference proteome</keyword>
<dbReference type="Proteomes" id="UP000179807">
    <property type="component" value="Unassembled WGS sequence"/>
</dbReference>
<dbReference type="VEuPathDB" id="TrichDB:TRFO_07972"/>
<protein>
    <submittedName>
        <fullName evidence="2">Uncharacterized protein</fullName>
    </submittedName>
</protein>
<evidence type="ECO:0000313" key="2">
    <source>
        <dbReference type="EMBL" id="OHT00309.1"/>
    </source>
</evidence>